<keyword evidence="4" id="KW-1185">Reference proteome</keyword>
<feature type="domain" description="Ubiquitin-like" evidence="2">
    <location>
        <begin position="429"/>
        <end position="501"/>
    </location>
</feature>
<evidence type="ECO:0000313" key="3">
    <source>
        <dbReference type="EMBL" id="OCK78822.1"/>
    </source>
</evidence>
<sequence>MDRRPCAAADHLEEPCRTSPQPSSNTTSNYYTYTTLTSHTMTEQSSEDPPPAAVKPAKRSFFKKSSWMDARGDKIEKPLDLFSRADGFREIMQEQERRRREKLKKEQEVELQKKDKKKALKEGEKREIKRRRISDQNEDEEEGHERSQVAARRKEGMEDLSSPIPSPTRLEKGNSNPQSLSRAYEQLTQPPANVIIDLGDSDSDDNEPPHTTPRADIIIPEDEEEEQDEDPEFRALAEKARARRRMQELEAAAANANQTLVSGLARTPSGAGTGFTPPATTTHSPPAPDAVVKILITSPIPDTSPLLVSRKLSQRLQEVRQAWCAKQGFSDDQAAGVFFTYRNRRLWDVATCKSLGIEVDSSGALRQKGDEDRFAEFDGKIHLEALTADIWEERKREREVKLAPVEEQRVDDEMEGEGAEEVVVEPSRLRLILKARGQEEFRIQVNPTTTFTELANAFRKKRGIAPDKDVFLMFDGERLEPGDKMEDSEVQDMDSIEVLIK</sequence>
<dbReference type="SUPFAM" id="SSF54236">
    <property type="entry name" value="Ubiquitin-like"/>
    <property type="match status" value="1"/>
</dbReference>
<reference evidence="3 4" key="1">
    <citation type="journal article" date="2016" name="Nat. Commun.">
        <title>Ectomycorrhizal ecology is imprinted in the genome of the dominant symbiotic fungus Cenococcum geophilum.</title>
        <authorList>
            <consortium name="DOE Joint Genome Institute"/>
            <person name="Peter M."/>
            <person name="Kohler A."/>
            <person name="Ohm R.A."/>
            <person name="Kuo A."/>
            <person name="Krutzmann J."/>
            <person name="Morin E."/>
            <person name="Arend M."/>
            <person name="Barry K.W."/>
            <person name="Binder M."/>
            <person name="Choi C."/>
            <person name="Clum A."/>
            <person name="Copeland A."/>
            <person name="Grisel N."/>
            <person name="Haridas S."/>
            <person name="Kipfer T."/>
            <person name="LaButti K."/>
            <person name="Lindquist E."/>
            <person name="Lipzen A."/>
            <person name="Maire R."/>
            <person name="Meier B."/>
            <person name="Mihaltcheva S."/>
            <person name="Molinier V."/>
            <person name="Murat C."/>
            <person name="Poggeler S."/>
            <person name="Quandt C.A."/>
            <person name="Sperisen C."/>
            <person name="Tritt A."/>
            <person name="Tisserant E."/>
            <person name="Crous P.W."/>
            <person name="Henrissat B."/>
            <person name="Nehls U."/>
            <person name="Egli S."/>
            <person name="Spatafora J.W."/>
            <person name="Grigoriev I.V."/>
            <person name="Martin F.M."/>
        </authorList>
    </citation>
    <scope>NUCLEOTIDE SEQUENCE [LARGE SCALE GENOMIC DNA]</scope>
    <source>
        <strain evidence="3 4">CBS 459.81</strain>
    </source>
</reference>
<feature type="compositionally biased region" description="Low complexity" evidence="1">
    <location>
        <begin position="18"/>
        <end position="42"/>
    </location>
</feature>
<dbReference type="PROSITE" id="PS50053">
    <property type="entry name" value="UBIQUITIN_2"/>
    <property type="match status" value="1"/>
</dbReference>
<evidence type="ECO:0000259" key="2">
    <source>
        <dbReference type="PROSITE" id="PS50053"/>
    </source>
</evidence>
<dbReference type="Pfam" id="PF11976">
    <property type="entry name" value="Rad60-SLD"/>
    <property type="match status" value="1"/>
</dbReference>
<dbReference type="EMBL" id="KV745038">
    <property type="protein sequence ID" value="OCK78822.1"/>
    <property type="molecule type" value="Genomic_DNA"/>
</dbReference>
<feature type="region of interest" description="Disordered" evidence="1">
    <location>
        <begin position="265"/>
        <end position="285"/>
    </location>
</feature>
<dbReference type="OrthoDB" id="3365399at2759"/>
<feature type="compositionally biased region" description="Basic and acidic residues" evidence="1">
    <location>
        <begin position="96"/>
        <end position="113"/>
    </location>
</feature>
<dbReference type="InterPro" id="IPR029071">
    <property type="entry name" value="Ubiquitin-like_domsf"/>
</dbReference>
<feature type="region of interest" description="Disordered" evidence="1">
    <location>
        <begin position="96"/>
        <end position="232"/>
    </location>
</feature>
<organism evidence="3 4">
    <name type="scientific">Lepidopterella palustris CBS 459.81</name>
    <dbReference type="NCBI Taxonomy" id="1314670"/>
    <lineage>
        <taxon>Eukaryota</taxon>
        <taxon>Fungi</taxon>
        <taxon>Dikarya</taxon>
        <taxon>Ascomycota</taxon>
        <taxon>Pezizomycotina</taxon>
        <taxon>Dothideomycetes</taxon>
        <taxon>Pleosporomycetidae</taxon>
        <taxon>Mytilinidiales</taxon>
        <taxon>Argynnaceae</taxon>
        <taxon>Lepidopterella</taxon>
    </lineage>
</organism>
<dbReference type="Proteomes" id="UP000250266">
    <property type="component" value="Unassembled WGS sequence"/>
</dbReference>
<feature type="compositionally biased region" description="Basic and acidic residues" evidence="1">
    <location>
        <begin position="1"/>
        <end position="16"/>
    </location>
</feature>
<gene>
    <name evidence="3" type="ORF">K432DRAFT_406130</name>
</gene>
<evidence type="ECO:0000313" key="4">
    <source>
        <dbReference type="Proteomes" id="UP000250266"/>
    </source>
</evidence>
<dbReference type="SMART" id="SM00213">
    <property type="entry name" value="UBQ"/>
    <property type="match status" value="1"/>
</dbReference>
<dbReference type="AlphaFoldDB" id="A0A8E2E7K8"/>
<dbReference type="InterPro" id="IPR000626">
    <property type="entry name" value="Ubiquitin-like_dom"/>
</dbReference>
<name>A0A8E2E7K8_9PEZI</name>
<feature type="region of interest" description="Disordered" evidence="1">
    <location>
        <begin position="1"/>
        <end position="64"/>
    </location>
</feature>
<dbReference type="CDD" id="cd17080">
    <property type="entry name" value="Ubl_SLD2_Esc2_like"/>
    <property type="match status" value="1"/>
</dbReference>
<dbReference type="Gene3D" id="3.10.20.90">
    <property type="entry name" value="Phosphatidylinositol 3-kinase Catalytic Subunit, Chain A, domain 1"/>
    <property type="match status" value="1"/>
</dbReference>
<dbReference type="InterPro" id="IPR022617">
    <property type="entry name" value="Rad60/SUMO-like_dom"/>
</dbReference>
<evidence type="ECO:0000256" key="1">
    <source>
        <dbReference type="SAM" id="MobiDB-lite"/>
    </source>
</evidence>
<feature type="compositionally biased region" description="Basic and acidic residues" evidence="1">
    <location>
        <begin position="143"/>
        <end position="157"/>
    </location>
</feature>
<feature type="compositionally biased region" description="Low complexity" evidence="1">
    <location>
        <begin position="267"/>
        <end position="284"/>
    </location>
</feature>
<accession>A0A8E2E7K8</accession>
<feature type="compositionally biased region" description="Acidic residues" evidence="1">
    <location>
        <begin position="219"/>
        <end position="231"/>
    </location>
</feature>
<feature type="compositionally biased region" description="Polar residues" evidence="1">
    <location>
        <begin position="173"/>
        <end position="191"/>
    </location>
</feature>
<proteinExistence type="predicted"/>
<protein>
    <recommendedName>
        <fullName evidence="2">Ubiquitin-like domain-containing protein</fullName>
    </recommendedName>
</protein>